<proteinExistence type="predicted"/>
<reference evidence="1" key="1">
    <citation type="journal article" date="2019" name="Sci. Rep.">
        <title>Draft genome of Tanacetum cinerariifolium, the natural source of mosquito coil.</title>
        <authorList>
            <person name="Yamashiro T."/>
            <person name="Shiraishi A."/>
            <person name="Satake H."/>
            <person name="Nakayama K."/>
        </authorList>
    </citation>
    <scope>NUCLEOTIDE SEQUENCE</scope>
</reference>
<dbReference type="EMBL" id="BKCJ010000562">
    <property type="protein sequence ID" value="GEU34316.1"/>
    <property type="molecule type" value="Genomic_DNA"/>
</dbReference>
<gene>
    <name evidence="1" type="ORF">Tci_006294</name>
</gene>
<keyword evidence="1" id="KW-0695">RNA-directed DNA polymerase</keyword>
<dbReference type="GO" id="GO:0003964">
    <property type="term" value="F:RNA-directed DNA polymerase activity"/>
    <property type="evidence" value="ECO:0007669"/>
    <property type="project" value="UniProtKB-KW"/>
</dbReference>
<keyword evidence="1" id="KW-0548">Nucleotidyltransferase</keyword>
<protein>
    <submittedName>
        <fullName evidence="1">Reverse transcriptase domain-containing protein</fullName>
    </submittedName>
</protein>
<evidence type="ECO:0000313" key="1">
    <source>
        <dbReference type="EMBL" id="GEU34316.1"/>
    </source>
</evidence>
<accession>A0A6L2JBS7</accession>
<keyword evidence="1" id="KW-0808">Transferase</keyword>
<comment type="caution">
    <text evidence="1">The sequence shown here is derived from an EMBL/GenBank/DDBJ whole genome shotgun (WGS) entry which is preliminary data.</text>
</comment>
<dbReference type="AlphaFoldDB" id="A0A6L2JBS7"/>
<organism evidence="1">
    <name type="scientific">Tanacetum cinerariifolium</name>
    <name type="common">Dalmatian daisy</name>
    <name type="synonym">Chrysanthemum cinerariifolium</name>
    <dbReference type="NCBI Taxonomy" id="118510"/>
    <lineage>
        <taxon>Eukaryota</taxon>
        <taxon>Viridiplantae</taxon>
        <taxon>Streptophyta</taxon>
        <taxon>Embryophyta</taxon>
        <taxon>Tracheophyta</taxon>
        <taxon>Spermatophyta</taxon>
        <taxon>Magnoliopsida</taxon>
        <taxon>eudicotyledons</taxon>
        <taxon>Gunneridae</taxon>
        <taxon>Pentapetalae</taxon>
        <taxon>asterids</taxon>
        <taxon>campanulids</taxon>
        <taxon>Asterales</taxon>
        <taxon>Asteraceae</taxon>
        <taxon>Asteroideae</taxon>
        <taxon>Anthemideae</taxon>
        <taxon>Anthemidinae</taxon>
        <taxon>Tanacetum</taxon>
    </lineage>
</organism>
<name>A0A6L2JBS7_TANCI</name>
<sequence length="141" mass="15685">MEERLVNGWMIIQRDFDELKTKLDKVRSQNGSQKTSTSVPSTMTQAAIRQLVADSVAATIEAQAANMANADNTIRNPEPREAPVARKFSYKEFMSCQPFNFKGAEGTVGLIRWFKRSKLVFSSSNCTENCKVKFAPATLTG</sequence>